<dbReference type="InterPro" id="IPR010657">
    <property type="entry name" value="ImpA_N"/>
</dbReference>
<dbReference type="InterPro" id="IPR017740">
    <property type="entry name" value="TssA-like"/>
</dbReference>
<dbReference type="PANTHER" id="PTHR37951:SF1">
    <property type="entry name" value="TYPE VI SECRETION SYSTEM COMPONENT TSSA1"/>
    <property type="match status" value="1"/>
</dbReference>
<organism evidence="2 3">
    <name type="scientific">Jeongeupia chitinilytica</name>
    <dbReference type="NCBI Taxonomy" id="1041641"/>
    <lineage>
        <taxon>Bacteria</taxon>
        <taxon>Pseudomonadati</taxon>
        <taxon>Pseudomonadota</taxon>
        <taxon>Betaproteobacteria</taxon>
        <taxon>Neisseriales</taxon>
        <taxon>Chitinibacteraceae</taxon>
        <taxon>Jeongeupia</taxon>
    </lineage>
</organism>
<dbReference type="Proteomes" id="UP000604737">
    <property type="component" value="Unassembled WGS sequence"/>
</dbReference>
<proteinExistence type="predicted"/>
<comment type="caution">
    <text evidence="2">The sequence shown here is derived from an EMBL/GenBank/DDBJ whole genome shotgun (WGS) entry which is preliminary data.</text>
</comment>
<keyword evidence="3" id="KW-1185">Reference proteome</keyword>
<evidence type="ECO:0000313" key="3">
    <source>
        <dbReference type="Proteomes" id="UP000604737"/>
    </source>
</evidence>
<gene>
    <name evidence="2" type="ORF">GCM10007350_02890</name>
</gene>
<dbReference type="PANTHER" id="PTHR37951">
    <property type="entry name" value="CYTOPLASMIC PROTEIN-RELATED"/>
    <property type="match status" value="1"/>
</dbReference>
<protein>
    <recommendedName>
        <fullName evidence="1">ImpA N-terminal domain-containing protein</fullName>
    </recommendedName>
</protein>
<reference evidence="3" key="1">
    <citation type="journal article" date="2019" name="Int. J. Syst. Evol. Microbiol.">
        <title>The Global Catalogue of Microorganisms (GCM) 10K type strain sequencing project: providing services to taxonomists for standard genome sequencing and annotation.</title>
        <authorList>
            <consortium name="The Broad Institute Genomics Platform"/>
            <consortium name="The Broad Institute Genome Sequencing Center for Infectious Disease"/>
            <person name="Wu L."/>
            <person name="Ma J."/>
        </authorList>
    </citation>
    <scope>NUCLEOTIDE SEQUENCE [LARGE SCALE GENOMIC DNA]</scope>
    <source>
        <strain evidence="3">KCTC 23701</strain>
    </source>
</reference>
<accession>A0ABQ3GWU0</accession>
<evidence type="ECO:0000259" key="1">
    <source>
        <dbReference type="Pfam" id="PF06812"/>
    </source>
</evidence>
<feature type="domain" description="ImpA N-terminal" evidence="1">
    <location>
        <begin position="20"/>
        <end position="141"/>
    </location>
</feature>
<evidence type="ECO:0000313" key="2">
    <source>
        <dbReference type="EMBL" id="GHD56230.1"/>
    </source>
</evidence>
<dbReference type="Pfam" id="PF06812">
    <property type="entry name" value="ImpA_N"/>
    <property type="match status" value="1"/>
</dbReference>
<name>A0ABQ3GWU0_9NEIS</name>
<sequence length="364" mass="40144">MSPQNMPITTDFDALIPTLLQAVSADQPCGISLRHEPEYDLILEARRQDDPSLPVGIWQSGIKSADWQRVEQLCCEALQQRSKDLMLVAWLSEAWIGRYGLPGWIKGIELLNALCDRYWPDLYPLAVDGDESWRTAPLELMLRTLAESLRFRVPLLDSEPEVTLGSYQGWLRQSVSGGDSRPGKESAALAAKALERFHGAVRSGSPARLRRLAQDLTGAKVTLGALEAACDLRMRNDAPSFGATVRTLDDVLQVLNSLDDVLPWKTGAVNEEMAVADQTPMDPAHPAEVSIATAQGVVNGREDAYRQLQQIAAYLARVEPHSPVPYLINRAVEWGKRPLPDLLTELIAGDAEARRVWSLIGVLP</sequence>
<dbReference type="NCBIfam" id="TIGR03363">
    <property type="entry name" value="VI_chp_8"/>
    <property type="match status" value="1"/>
</dbReference>
<dbReference type="EMBL" id="BMYO01000001">
    <property type="protein sequence ID" value="GHD56230.1"/>
    <property type="molecule type" value="Genomic_DNA"/>
</dbReference>